<dbReference type="Proteomes" id="UP000011083">
    <property type="component" value="Unassembled WGS sequence"/>
</dbReference>
<reference evidence="1 2" key="1">
    <citation type="journal article" date="2013" name="Genome Biol.">
        <title>Genome of Acanthamoeba castellanii highlights extensive lateral gene transfer and early evolution of tyrosine kinase signaling.</title>
        <authorList>
            <person name="Clarke M."/>
            <person name="Lohan A.J."/>
            <person name="Liu B."/>
            <person name="Lagkouvardos I."/>
            <person name="Roy S."/>
            <person name="Zafar N."/>
            <person name="Bertelli C."/>
            <person name="Schilde C."/>
            <person name="Kianianmomeni A."/>
            <person name="Burglin T.R."/>
            <person name="Frech C."/>
            <person name="Turcotte B."/>
            <person name="Kopec K.O."/>
            <person name="Synnott J.M."/>
            <person name="Choo C."/>
            <person name="Paponov I."/>
            <person name="Finkler A."/>
            <person name="Soon Heng Tan C."/>
            <person name="Hutchins A.P."/>
            <person name="Weinmeier T."/>
            <person name="Rattei T."/>
            <person name="Chu J.S."/>
            <person name="Gimenez G."/>
            <person name="Irimia M."/>
            <person name="Rigden D.J."/>
            <person name="Fitzpatrick D.A."/>
            <person name="Lorenzo-Morales J."/>
            <person name="Bateman A."/>
            <person name="Chiu C.H."/>
            <person name="Tang P."/>
            <person name="Hegemann P."/>
            <person name="Fromm H."/>
            <person name="Raoult D."/>
            <person name="Greub G."/>
            <person name="Miranda-Saavedra D."/>
            <person name="Chen N."/>
            <person name="Nash P."/>
            <person name="Ginger M.L."/>
            <person name="Horn M."/>
            <person name="Schaap P."/>
            <person name="Caler L."/>
            <person name="Loftus B."/>
        </authorList>
    </citation>
    <scope>NUCLEOTIDE SEQUENCE [LARGE SCALE GENOMIC DNA]</scope>
    <source>
        <strain evidence="1 2">Neff</strain>
    </source>
</reference>
<dbReference type="GeneID" id="14921912"/>
<protein>
    <submittedName>
        <fullName evidence="1">Uncharacterized protein</fullName>
    </submittedName>
</protein>
<gene>
    <name evidence="1" type="ORF">ACA1_281310</name>
</gene>
<evidence type="ECO:0000313" key="2">
    <source>
        <dbReference type="Proteomes" id="UP000011083"/>
    </source>
</evidence>
<proteinExistence type="predicted"/>
<dbReference type="RefSeq" id="XP_004344780.1">
    <property type="nucleotide sequence ID" value="XM_004344730.1"/>
</dbReference>
<dbReference type="SUPFAM" id="SSF55154">
    <property type="entry name" value="CYTH-like phosphatases"/>
    <property type="match status" value="1"/>
</dbReference>
<dbReference type="VEuPathDB" id="AmoebaDB:ACA1_281310"/>
<keyword evidence="2" id="KW-1185">Reference proteome</keyword>
<dbReference type="EMBL" id="KB007908">
    <property type="protein sequence ID" value="ELR21037.1"/>
    <property type="molecule type" value="Genomic_DNA"/>
</dbReference>
<organism evidence="1 2">
    <name type="scientific">Acanthamoeba castellanii (strain ATCC 30010 / Neff)</name>
    <dbReference type="NCBI Taxonomy" id="1257118"/>
    <lineage>
        <taxon>Eukaryota</taxon>
        <taxon>Amoebozoa</taxon>
        <taxon>Discosea</taxon>
        <taxon>Longamoebia</taxon>
        <taxon>Centramoebida</taxon>
        <taxon>Acanthamoebidae</taxon>
        <taxon>Acanthamoeba</taxon>
    </lineage>
</organism>
<dbReference type="InterPro" id="IPR033469">
    <property type="entry name" value="CYTH-like_dom_sf"/>
</dbReference>
<sequence length="267" mass="29827">MHTQHHEAAPQAGALCFTTSAPFPSEDLGRPLKEGAALRYRFPLCNETQCAALHKRALAMGVQQQLQHLAETYHDTPDFALLRASPGGWWLRYREIEGREEEGGWVLRMCQKATPEGHISYVDEEDEARILGGMAEIVPEAATAKTLFDMESLHIFSRLLTTRAHYSRDDLNLMIDCTQLAMNKFVLQGAVRAKTQEALGTISQGLVAAGVTTSQGVARSKVVEYVRHNNRQLYEKLQAWEVVSDDGFCEWHILTSPALVMSPNNYA</sequence>
<dbReference type="AlphaFoldDB" id="L8H740"/>
<evidence type="ECO:0000313" key="1">
    <source>
        <dbReference type="EMBL" id="ELR21037.1"/>
    </source>
</evidence>
<accession>L8H740</accession>
<name>L8H740_ACACF</name>
<dbReference type="KEGG" id="acan:ACA1_281310"/>
<dbReference type="Gene3D" id="2.40.320.10">
    <property type="entry name" value="Hypothetical Protein Pfu-838710-001"/>
    <property type="match status" value="1"/>
</dbReference>